<sequence length="100" mass="10985">MTCRGPMPTLGLRAWKYKTEGARKYKTEGARHARPPETRTAAAPRARRSARCVSATRPRRKAPKINSNESSQVLSKGITKENQLLSKENGMAAAMLSCKG</sequence>
<feature type="compositionally biased region" description="Polar residues" evidence="1">
    <location>
        <begin position="65"/>
        <end position="74"/>
    </location>
</feature>
<evidence type="ECO:0000313" key="3">
    <source>
        <dbReference type="Proteomes" id="UP001066276"/>
    </source>
</evidence>
<dbReference type="EMBL" id="JANPWB010000013">
    <property type="protein sequence ID" value="KAJ1111274.1"/>
    <property type="molecule type" value="Genomic_DNA"/>
</dbReference>
<protein>
    <submittedName>
        <fullName evidence="2">Uncharacterized protein</fullName>
    </submittedName>
</protein>
<proteinExistence type="predicted"/>
<name>A0AAV7N9D0_PLEWA</name>
<feature type="region of interest" description="Disordered" evidence="1">
    <location>
        <begin position="26"/>
        <end position="74"/>
    </location>
</feature>
<comment type="caution">
    <text evidence="2">The sequence shown here is derived from an EMBL/GenBank/DDBJ whole genome shotgun (WGS) entry which is preliminary data.</text>
</comment>
<accession>A0AAV7N9D0</accession>
<organism evidence="2 3">
    <name type="scientific">Pleurodeles waltl</name>
    <name type="common">Iberian ribbed newt</name>
    <dbReference type="NCBI Taxonomy" id="8319"/>
    <lineage>
        <taxon>Eukaryota</taxon>
        <taxon>Metazoa</taxon>
        <taxon>Chordata</taxon>
        <taxon>Craniata</taxon>
        <taxon>Vertebrata</taxon>
        <taxon>Euteleostomi</taxon>
        <taxon>Amphibia</taxon>
        <taxon>Batrachia</taxon>
        <taxon>Caudata</taxon>
        <taxon>Salamandroidea</taxon>
        <taxon>Salamandridae</taxon>
        <taxon>Pleurodelinae</taxon>
        <taxon>Pleurodeles</taxon>
    </lineage>
</organism>
<keyword evidence="3" id="KW-1185">Reference proteome</keyword>
<evidence type="ECO:0000313" key="2">
    <source>
        <dbReference type="EMBL" id="KAJ1111274.1"/>
    </source>
</evidence>
<dbReference type="AlphaFoldDB" id="A0AAV7N9D0"/>
<gene>
    <name evidence="2" type="ORF">NDU88_008610</name>
</gene>
<dbReference type="Proteomes" id="UP001066276">
    <property type="component" value="Chromosome 9"/>
</dbReference>
<feature type="compositionally biased region" description="Basic and acidic residues" evidence="1">
    <location>
        <begin position="26"/>
        <end position="37"/>
    </location>
</feature>
<evidence type="ECO:0000256" key="1">
    <source>
        <dbReference type="SAM" id="MobiDB-lite"/>
    </source>
</evidence>
<reference evidence="2" key="1">
    <citation type="journal article" date="2022" name="bioRxiv">
        <title>Sequencing and chromosome-scale assembly of the giantPleurodeles waltlgenome.</title>
        <authorList>
            <person name="Brown T."/>
            <person name="Elewa A."/>
            <person name="Iarovenko S."/>
            <person name="Subramanian E."/>
            <person name="Araus A.J."/>
            <person name="Petzold A."/>
            <person name="Susuki M."/>
            <person name="Suzuki K.-i.T."/>
            <person name="Hayashi T."/>
            <person name="Toyoda A."/>
            <person name="Oliveira C."/>
            <person name="Osipova E."/>
            <person name="Leigh N.D."/>
            <person name="Simon A."/>
            <person name="Yun M.H."/>
        </authorList>
    </citation>
    <scope>NUCLEOTIDE SEQUENCE</scope>
    <source>
        <strain evidence="2">20211129_DDA</strain>
        <tissue evidence="2">Liver</tissue>
    </source>
</reference>